<dbReference type="HOGENOM" id="CLU_692085_0_0_0"/>
<reference evidence="4" key="2">
    <citation type="submission" date="2011-01" db="EMBL/GenBank/DDBJ databases">
        <title>The complete genome of Deinococcus maricopensis DSM 21211.</title>
        <authorList>
            <consortium name="US DOE Joint Genome Institute (JGI-PGF)"/>
            <person name="Lucas S."/>
            <person name="Copeland A."/>
            <person name="Lapidus A."/>
            <person name="Goodwin L."/>
            <person name="Pitluck S."/>
            <person name="Kyrpides N."/>
            <person name="Mavromatis K."/>
            <person name="Pagani I."/>
            <person name="Ivanova N."/>
            <person name="Ovchinnikova G."/>
            <person name="Zeytun A."/>
            <person name="Detter J.C."/>
            <person name="Han C."/>
            <person name="Land M."/>
            <person name="Hauser L."/>
            <person name="Markowitz V."/>
            <person name="Cheng J.-F."/>
            <person name="Hugenholtz P."/>
            <person name="Woyke T."/>
            <person name="Wu D."/>
            <person name="Pukall R."/>
            <person name="Gehrich-Schroeter G."/>
            <person name="Brambilla E."/>
            <person name="Klenk H.-P."/>
            <person name="Eisen J.A."/>
        </authorList>
    </citation>
    <scope>NUCLEOTIDE SEQUENCE [LARGE SCALE GENOMIC DNA]</scope>
    <source>
        <strain evidence="4">DSM 21211 / LMG 22137 / NRRL B-23946 / LB-34</strain>
    </source>
</reference>
<evidence type="ECO:0000256" key="1">
    <source>
        <dbReference type="SAM" id="Coils"/>
    </source>
</evidence>
<organism evidence="3 4">
    <name type="scientific">Deinococcus maricopensis (strain DSM 21211 / LMG 22137 / NRRL B-23946 / LB-34)</name>
    <dbReference type="NCBI Taxonomy" id="709986"/>
    <lineage>
        <taxon>Bacteria</taxon>
        <taxon>Thermotogati</taxon>
        <taxon>Deinococcota</taxon>
        <taxon>Deinococci</taxon>
        <taxon>Deinococcales</taxon>
        <taxon>Deinococcaceae</taxon>
        <taxon>Deinococcus</taxon>
    </lineage>
</organism>
<evidence type="ECO:0000256" key="2">
    <source>
        <dbReference type="SAM" id="MobiDB-lite"/>
    </source>
</evidence>
<dbReference type="RefSeq" id="WP_013556937.1">
    <property type="nucleotide sequence ID" value="NC_014958.1"/>
</dbReference>
<feature type="region of interest" description="Disordered" evidence="2">
    <location>
        <begin position="89"/>
        <end position="111"/>
    </location>
</feature>
<name>E8U8P3_DEIML</name>
<dbReference type="AlphaFoldDB" id="E8U8P3"/>
<keyword evidence="1" id="KW-0175">Coiled coil</keyword>
<dbReference type="STRING" id="709986.Deima_1784"/>
<proteinExistence type="predicted"/>
<dbReference type="KEGG" id="dmr:Deima_1784"/>
<sequence>MSSDPYREWLRATISVELGVHDADRLIQSAIIRREWPLGRALGPREAVAVLQDAYVLLMDRVGDARAERWLQGATVALANLAERVPAPSVTEVTPPPLTAALTPDPRPGIRPLTPPPAWGRRASDLALILARAQQDVAQQGLDVIRATPDLAPLEPVMAWNVQAAAAEVARVETEDRYGKLRADHVRQEVADEVALAQAQRDVLNVMVQRLRGAVARGEDASAQLRHHELMLEQSRAFLTYFEALPDVRHDPPLPDLGTPDLNDARVALAVPLHPLVLRARHAYNHALWLTGSAESEPASAARAHLHAAETQARTQLEGQLHAARAHLVSYRDLMTRLHAVEAHIDALERALQPDDLDLAQLRAEARQHRNAARAQMHRYHEAIHVLNALTSAQSAPSQSFPPMTPPGA</sequence>
<accession>E8U8P3</accession>
<gene>
    <name evidence="3" type="ordered locus">Deima_1784</name>
</gene>
<evidence type="ECO:0000313" key="3">
    <source>
        <dbReference type="EMBL" id="ADV67432.1"/>
    </source>
</evidence>
<protein>
    <submittedName>
        <fullName evidence="3">Uncharacterized protein</fullName>
    </submittedName>
</protein>
<evidence type="ECO:0000313" key="4">
    <source>
        <dbReference type="Proteomes" id="UP000008635"/>
    </source>
</evidence>
<dbReference type="Proteomes" id="UP000008635">
    <property type="component" value="Chromosome"/>
</dbReference>
<feature type="coiled-coil region" evidence="1">
    <location>
        <begin position="331"/>
        <end position="379"/>
    </location>
</feature>
<keyword evidence="4" id="KW-1185">Reference proteome</keyword>
<dbReference type="EMBL" id="CP002454">
    <property type="protein sequence ID" value="ADV67432.1"/>
    <property type="molecule type" value="Genomic_DNA"/>
</dbReference>
<reference evidence="3 4" key="1">
    <citation type="journal article" date="2011" name="Stand. Genomic Sci.">
        <title>Complete genome sequence of Deinococcus maricopensis type strain (LB-34).</title>
        <authorList>
            <person name="Pukall R."/>
            <person name="Zeytun A."/>
            <person name="Lucas S."/>
            <person name="Lapidus A."/>
            <person name="Hammon N."/>
            <person name="Deshpande S."/>
            <person name="Nolan M."/>
            <person name="Cheng J.F."/>
            <person name="Pitluck S."/>
            <person name="Liolios K."/>
            <person name="Pagani I."/>
            <person name="Mikhailova N."/>
            <person name="Ivanova N."/>
            <person name="Mavromatis K."/>
            <person name="Pati A."/>
            <person name="Tapia R."/>
            <person name="Han C."/>
            <person name="Goodwin L."/>
            <person name="Chen A."/>
            <person name="Palaniappan K."/>
            <person name="Land M."/>
            <person name="Hauser L."/>
            <person name="Chang Y.J."/>
            <person name="Jeffries C.D."/>
            <person name="Brambilla E.M."/>
            <person name="Rohde M."/>
            <person name="Goker M."/>
            <person name="Detter J.C."/>
            <person name="Woyke T."/>
            <person name="Bristow J."/>
            <person name="Eisen J.A."/>
            <person name="Markowitz V."/>
            <person name="Hugenholtz P."/>
            <person name="Kyrpides N.C."/>
            <person name="Klenk H.P."/>
        </authorList>
    </citation>
    <scope>NUCLEOTIDE SEQUENCE [LARGE SCALE GENOMIC DNA]</scope>
    <source>
        <strain evidence="4">DSM 21211 / LMG 22137 / NRRL B-23946 / LB-34</strain>
    </source>
</reference>
<dbReference type="OrthoDB" id="57178at2"/>